<keyword evidence="2 7" id="KW-0479">Metal-binding</keyword>
<comment type="function">
    <text evidence="7">Proteolytically removes the C-terminal three residues of farnesylated proteins.</text>
</comment>
<name>A0ABR1G8B4_AURAN</name>
<keyword evidence="4 7" id="KW-0862">Zinc</keyword>
<feature type="domain" description="CAAX prenyl protease 1 N-terminal" evidence="9">
    <location>
        <begin position="87"/>
        <end position="262"/>
    </location>
</feature>
<evidence type="ECO:0000256" key="2">
    <source>
        <dbReference type="ARBA" id="ARBA00022723"/>
    </source>
</evidence>
<organism evidence="10 11">
    <name type="scientific">Aureococcus anophagefferens</name>
    <name type="common">Harmful bloom alga</name>
    <dbReference type="NCBI Taxonomy" id="44056"/>
    <lineage>
        <taxon>Eukaryota</taxon>
        <taxon>Sar</taxon>
        <taxon>Stramenopiles</taxon>
        <taxon>Ochrophyta</taxon>
        <taxon>Pelagophyceae</taxon>
        <taxon>Pelagomonadales</taxon>
        <taxon>Pelagomonadaceae</taxon>
        <taxon>Aureococcus</taxon>
    </lineage>
</organism>
<dbReference type="Proteomes" id="UP001363151">
    <property type="component" value="Unassembled WGS sequence"/>
</dbReference>
<feature type="transmembrane region" description="Helical" evidence="7">
    <location>
        <begin position="113"/>
        <end position="136"/>
    </location>
</feature>
<feature type="transmembrane region" description="Helical" evidence="7">
    <location>
        <begin position="206"/>
        <end position="227"/>
    </location>
</feature>
<evidence type="ECO:0000256" key="1">
    <source>
        <dbReference type="ARBA" id="ARBA00022670"/>
    </source>
</evidence>
<reference evidence="10 11" key="1">
    <citation type="submission" date="2024-03" db="EMBL/GenBank/DDBJ databases">
        <title>Aureococcus anophagefferens CCMP1851 and Kratosvirus quantuckense: Draft genome of a second virus-susceptible host strain in the model system.</title>
        <authorList>
            <person name="Chase E."/>
            <person name="Truchon A.R."/>
            <person name="Schepens W."/>
            <person name="Wilhelm S.W."/>
        </authorList>
    </citation>
    <scope>NUCLEOTIDE SEQUENCE [LARGE SCALE GENOMIC DNA]</scope>
    <source>
        <strain evidence="10 11">CCMP1851</strain>
    </source>
</reference>
<evidence type="ECO:0000313" key="11">
    <source>
        <dbReference type="Proteomes" id="UP001363151"/>
    </source>
</evidence>
<keyword evidence="7" id="KW-1133">Transmembrane helix</keyword>
<keyword evidence="7" id="KW-0812">Transmembrane</keyword>
<feature type="transmembrane region" description="Helical" evidence="7">
    <location>
        <begin position="388"/>
        <end position="407"/>
    </location>
</feature>
<keyword evidence="3 7" id="KW-0378">Hydrolase</keyword>
<feature type="domain" description="Peptidase M48" evidence="8">
    <location>
        <begin position="269"/>
        <end position="479"/>
    </location>
</feature>
<proteinExistence type="inferred from homology"/>
<evidence type="ECO:0000313" key="10">
    <source>
        <dbReference type="EMBL" id="KAK7249232.1"/>
    </source>
</evidence>
<keyword evidence="7" id="KW-0472">Membrane</keyword>
<dbReference type="EMBL" id="JBBJCI010000081">
    <property type="protein sequence ID" value="KAK7249232.1"/>
    <property type="molecule type" value="Genomic_DNA"/>
</dbReference>
<comment type="cofactor">
    <cofactor evidence="7">
        <name>Zn(2+)</name>
        <dbReference type="ChEBI" id="CHEBI:29105"/>
    </cofactor>
    <text evidence="7">Binds 1 zinc ion per subunit.</text>
</comment>
<evidence type="ECO:0000256" key="5">
    <source>
        <dbReference type="ARBA" id="ARBA00023049"/>
    </source>
</evidence>
<comment type="caution">
    <text evidence="10">The sequence shown here is derived from an EMBL/GenBank/DDBJ whole genome shotgun (WGS) entry which is preliminary data.</text>
</comment>
<dbReference type="CDD" id="cd07343">
    <property type="entry name" value="M48A_Zmpste24p_like"/>
    <property type="match status" value="1"/>
</dbReference>
<evidence type="ECO:0000256" key="4">
    <source>
        <dbReference type="ARBA" id="ARBA00022833"/>
    </source>
</evidence>
<comment type="subcellular location">
    <subcellularLocation>
        <location evidence="7">Endoplasmic reticulum membrane</location>
        <topology evidence="7">Multi-pass membrane protein</topology>
    </subcellularLocation>
</comment>
<feature type="transmembrane region" description="Helical" evidence="7">
    <location>
        <begin position="20"/>
        <end position="37"/>
    </location>
</feature>
<protein>
    <recommendedName>
        <fullName evidence="7">CAAX prenyl protease</fullName>
        <ecNumber evidence="7">3.4.24.84</ecNumber>
    </recommendedName>
</protein>
<dbReference type="Pfam" id="PF01435">
    <property type="entry name" value="Peptidase_M48"/>
    <property type="match status" value="1"/>
</dbReference>
<feature type="transmembrane region" description="Helical" evidence="7">
    <location>
        <begin position="345"/>
        <end position="368"/>
    </location>
</feature>
<comment type="catalytic activity">
    <reaction evidence="6 7">
        <text>Hydrolyzes the peptide bond -P2-(S-farnesyl or geranylgeranyl)C-P1'-P2'-P3'-COOH where P1' and P2' are amino acids with aliphatic side chains and P3' is any C-terminal residue.</text>
        <dbReference type="EC" id="3.4.24.84"/>
    </reaction>
</comment>
<keyword evidence="11" id="KW-1185">Reference proteome</keyword>
<dbReference type="EC" id="3.4.24.84" evidence="7"/>
<feature type="transmembrane region" description="Helical" evidence="7">
    <location>
        <begin position="233"/>
        <end position="255"/>
    </location>
</feature>
<dbReference type="InterPro" id="IPR001915">
    <property type="entry name" value="Peptidase_M48"/>
</dbReference>
<sequence>MDRLASLQPYYVQEGCATSAYPLLVGTILFTLVMHTWERYLDWRQHKRIEARGLLIPPELTSLVEQIGDAPKKDEDAKDEKEDVSSPAALLGKLKEKAPATQSYNLDKSRFKFFSSSFGLVKGLAFILLGAMPLFWDTADSFAAGYFPGSPADREIKTSIVFYAIWELVDTALNLPISLYSTFVIEAKHGFNKQTYALFATDMLKSLALEAVLGAPVLAAFLKVINYAGPQNLATYVGGFFFTFSLTFITIYPVLIQPLFNKYEPLEPGPLRSAIEALASSIDYPLYKLYMVDGSKRSGHSNAYMYGFFKSKRIVLFDTLLKQMTNEEIVGVLAHELGHWAHGHVLFSFCFSQAYIFVAFSFFARAMGSADIYTAFGFAATAGASDTAGAPVMVGVLLFFMVLWEPVDHALSFFMTWNSRRMEFQADQYGTNLGYAAPLQRGLVKITFENLGVLDPDPLFSTYHHSHPPLVQRLRAIEEGAKKLK</sequence>
<keyword evidence="5 7" id="KW-0482">Metalloprotease</keyword>
<keyword evidence="1 7" id="KW-0645">Protease</keyword>
<evidence type="ECO:0000259" key="9">
    <source>
        <dbReference type="Pfam" id="PF16491"/>
    </source>
</evidence>
<dbReference type="PANTHER" id="PTHR10120">
    <property type="entry name" value="CAAX PRENYL PROTEASE 1"/>
    <property type="match status" value="1"/>
</dbReference>
<dbReference type="InterPro" id="IPR027057">
    <property type="entry name" value="CAXX_Prtase_1"/>
</dbReference>
<evidence type="ECO:0000256" key="6">
    <source>
        <dbReference type="ARBA" id="ARBA00044456"/>
    </source>
</evidence>
<evidence type="ECO:0000259" key="8">
    <source>
        <dbReference type="Pfam" id="PF01435"/>
    </source>
</evidence>
<comment type="similarity">
    <text evidence="7">Belongs to the peptidase M48A family.</text>
</comment>
<gene>
    <name evidence="10" type="primary">ZMPSTE24</name>
    <name evidence="10" type="ORF">SO694_00046218</name>
</gene>
<dbReference type="InterPro" id="IPR032456">
    <property type="entry name" value="Peptidase_M48_N"/>
</dbReference>
<feature type="transmembrane region" description="Helical" evidence="7">
    <location>
        <begin position="160"/>
        <end position="185"/>
    </location>
</feature>
<accession>A0ABR1G8B4</accession>
<evidence type="ECO:0000256" key="3">
    <source>
        <dbReference type="ARBA" id="ARBA00022801"/>
    </source>
</evidence>
<keyword evidence="7" id="KW-0256">Endoplasmic reticulum</keyword>
<dbReference type="Gene3D" id="3.30.2010.10">
    <property type="entry name" value="Metalloproteases ('zincins'), catalytic domain"/>
    <property type="match status" value="1"/>
</dbReference>
<dbReference type="Pfam" id="PF16491">
    <property type="entry name" value="Peptidase_M48_N"/>
    <property type="match status" value="1"/>
</dbReference>
<evidence type="ECO:0000256" key="7">
    <source>
        <dbReference type="RuleBase" id="RU366005"/>
    </source>
</evidence>